<dbReference type="InterPro" id="IPR023214">
    <property type="entry name" value="HAD_sf"/>
</dbReference>
<dbReference type="GO" id="GO:0046872">
    <property type="term" value="F:metal ion binding"/>
    <property type="evidence" value="ECO:0007669"/>
    <property type="project" value="UniProtKB-KW"/>
</dbReference>
<comment type="similarity">
    <text evidence="7">Belongs to the gmhB family.</text>
</comment>
<comment type="cofactor">
    <cofactor evidence="10">
        <name>Mg(2+)</name>
        <dbReference type="ChEBI" id="CHEBI:18420"/>
    </cofactor>
</comment>
<dbReference type="InterPro" id="IPR004446">
    <property type="entry name" value="Heptose_bisP_phosphatase"/>
</dbReference>
<keyword evidence="10" id="KW-0460">Magnesium</keyword>
<keyword evidence="10" id="KW-0862">Zinc</keyword>
<feature type="site" description="Contributes to substrate recognition" evidence="9">
    <location>
        <position position="112"/>
    </location>
</feature>
<feature type="binding site" evidence="10">
    <location>
        <position position="15"/>
    </location>
    <ligand>
        <name>Mg(2+)</name>
        <dbReference type="ChEBI" id="CHEBI:18420"/>
    </ligand>
</feature>
<proteinExistence type="inferred from homology"/>
<comment type="caution">
    <text evidence="11">The sequence shown here is derived from an EMBL/GenBank/DDBJ whole genome shotgun (WGS) entry which is preliminary data.</text>
</comment>
<evidence type="ECO:0000256" key="7">
    <source>
        <dbReference type="PIRNR" id="PIRNR004682"/>
    </source>
</evidence>
<dbReference type="InterPro" id="IPR036412">
    <property type="entry name" value="HAD-like_sf"/>
</dbReference>
<dbReference type="EMBL" id="JACHIO010000004">
    <property type="protein sequence ID" value="MBB5062922.1"/>
    <property type="molecule type" value="Genomic_DNA"/>
</dbReference>
<feature type="active site" description="Proton donor" evidence="8">
    <location>
        <position position="13"/>
    </location>
</feature>
<dbReference type="PANTHER" id="PTHR42891">
    <property type="entry name" value="D-GLYCERO-BETA-D-MANNO-HEPTOSE-1,7-BISPHOSPHATE 7-PHOSPHATASE"/>
    <property type="match status" value="1"/>
</dbReference>
<dbReference type="GO" id="GO:0005737">
    <property type="term" value="C:cytoplasm"/>
    <property type="evidence" value="ECO:0007669"/>
    <property type="project" value="UniProtKB-SubCell"/>
</dbReference>
<dbReference type="PIRSF" id="PIRSF004682">
    <property type="entry name" value="GmhB"/>
    <property type="match status" value="1"/>
</dbReference>
<accession>A0A7W7ZNN8</accession>
<comment type="cofactor">
    <cofactor evidence="10">
        <name>Zn(2+)</name>
        <dbReference type="ChEBI" id="CHEBI:29105"/>
    </cofactor>
</comment>
<feature type="site" description="Stabilizes the phosphoryl group" evidence="9">
    <location>
        <position position="55"/>
    </location>
</feature>
<dbReference type="Pfam" id="PF13242">
    <property type="entry name" value="Hydrolase_like"/>
    <property type="match status" value="1"/>
</dbReference>
<dbReference type="Proteomes" id="UP000584867">
    <property type="component" value="Unassembled WGS sequence"/>
</dbReference>
<organism evidence="11 12">
    <name type="scientific">Granulicella mallensis</name>
    <dbReference type="NCBI Taxonomy" id="940614"/>
    <lineage>
        <taxon>Bacteria</taxon>
        <taxon>Pseudomonadati</taxon>
        <taxon>Acidobacteriota</taxon>
        <taxon>Terriglobia</taxon>
        <taxon>Terriglobales</taxon>
        <taxon>Acidobacteriaceae</taxon>
        <taxon>Granulicella</taxon>
    </lineage>
</organism>
<evidence type="ECO:0000256" key="5">
    <source>
        <dbReference type="ARBA" id="ARBA00023277"/>
    </source>
</evidence>
<evidence type="ECO:0000256" key="10">
    <source>
        <dbReference type="PIRSR" id="PIRSR004682-4"/>
    </source>
</evidence>
<feature type="binding site" evidence="10">
    <location>
        <position position="13"/>
    </location>
    <ligand>
        <name>Mg(2+)</name>
        <dbReference type="ChEBI" id="CHEBI:18420"/>
    </ligand>
</feature>
<evidence type="ECO:0000256" key="6">
    <source>
        <dbReference type="ARBA" id="ARBA00031828"/>
    </source>
</evidence>
<dbReference type="AlphaFoldDB" id="A0A7W7ZNN8"/>
<feature type="site" description="Stabilizes the phosphoryl group" evidence="9">
    <location>
        <position position="113"/>
    </location>
</feature>
<evidence type="ECO:0000256" key="2">
    <source>
        <dbReference type="ARBA" id="ARBA00022490"/>
    </source>
</evidence>
<dbReference type="NCBIfam" id="TIGR01656">
    <property type="entry name" value="Histidinol-ppas"/>
    <property type="match status" value="1"/>
</dbReference>
<feature type="binding site" evidence="10">
    <location>
        <position position="138"/>
    </location>
    <ligand>
        <name>Mg(2+)</name>
        <dbReference type="ChEBI" id="CHEBI:18420"/>
    </ligand>
</feature>
<feature type="active site" description="Proton donor" evidence="8">
    <location>
        <position position="15"/>
    </location>
</feature>
<dbReference type="EC" id="3.1.3.-" evidence="7"/>
<reference evidence="11 12" key="1">
    <citation type="submission" date="2020-08" db="EMBL/GenBank/DDBJ databases">
        <title>Genomic Encyclopedia of Type Strains, Phase IV (KMG-V): Genome sequencing to study the core and pangenomes of soil and plant-associated prokaryotes.</title>
        <authorList>
            <person name="Whitman W."/>
        </authorList>
    </citation>
    <scope>NUCLEOTIDE SEQUENCE [LARGE SCALE GENOMIC DNA]</scope>
    <source>
        <strain evidence="11 12">X5P3</strain>
    </source>
</reference>
<dbReference type="Gene3D" id="3.40.50.1000">
    <property type="entry name" value="HAD superfamily/HAD-like"/>
    <property type="match status" value="1"/>
</dbReference>
<dbReference type="PANTHER" id="PTHR42891:SF1">
    <property type="entry name" value="D-GLYCERO-BETA-D-MANNO-HEPTOSE-1,7-BISPHOSPHATE 7-PHOSPHATASE"/>
    <property type="match status" value="1"/>
</dbReference>
<evidence type="ECO:0000256" key="8">
    <source>
        <dbReference type="PIRSR" id="PIRSR004682-1"/>
    </source>
</evidence>
<dbReference type="SUPFAM" id="SSF56784">
    <property type="entry name" value="HAD-like"/>
    <property type="match status" value="1"/>
</dbReference>
<dbReference type="CDD" id="cd07503">
    <property type="entry name" value="HAD_HisB-N"/>
    <property type="match status" value="1"/>
</dbReference>
<dbReference type="RefSeq" id="WP_184253706.1">
    <property type="nucleotide sequence ID" value="NZ_JACHIO010000004.1"/>
</dbReference>
<evidence type="ECO:0000256" key="1">
    <source>
        <dbReference type="ARBA" id="ARBA00004496"/>
    </source>
</evidence>
<evidence type="ECO:0000313" key="11">
    <source>
        <dbReference type="EMBL" id="MBB5062922.1"/>
    </source>
</evidence>
<evidence type="ECO:0000256" key="9">
    <source>
        <dbReference type="PIRSR" id="PIRSR004682-3"/>
    </source>
</evidence>
<dbReference type="GO" id="GO:0005975">
    <property type="term" value="P:carbohydrate metabolic process"/>
    <property type="evidence" value="ECO:0007669"/>
    <property type="project" value="InterPro"/>
</dbReference>
<dbReference type="InterPro" id="IPR006549">
    <property type="entry name" value="HAD-SF_hydro_IIIA"/>
</dbReference>
<keyword evidence="5 7" id="KW-0119">Carbohydrate metabolism</keyword>
<dbReference type="NCBIfam" id="TIGR00213">
    <property type="entry name" value="GmhB_yaeD"/>
    <property type="match status" value="1"/>
</dbReference>
<dbReference type="GO" id="GO:0016791">
    <property type="term" value="F:phosphatase activity"/>
    <property type="evidence" value="ECO:0007669"/>
    <property type="project" value="InterPro"/>
</dbReference>
<feature type="binding site" evidence="10">
    <location>
        <position position="94"/>
    </location>
    <ligand>
        <name>Zn(2+)</name>
        <dbReference type="ChEBI" id="CHEBI:29105"/>
    </ligand>
</feature>
<comment type="subcellular location">
    <subcellularLocation>
        <location evidence="1 7">Cytoplasm</location>
    </subcellularLocation>
</comment>
<dbReference type="InterPro" id="IPR006543">
    <property type="entry name" value="Histidinol-phos"/>
</dbReference>
<sequence length="186" mass="20800">MTSPAKVRALFLDRDGVVNHEVGYLYRPEDVRWVEGIVPLCRTAQSLGYKLIVVTNQSGIARGYYTPQQFEDLMTWMRSELARDGITLNAVYHCPYHPVHGVGEYKREHEDRKPGAGMLRRAASEEWIDLSQSVLVGDRCSDIAAANAAGLKQAFLLRGTESVPCEGLHRVVESLAEVEQWLVGQS</sequence>
<dbReference type="NCBIfam" id="TIGR01662">
    <property type="entry name" value="HAD-SF-IIIA"/>
    <property type="match status" value="1"/>
</dbReference>
<protein>
    <recommendedName>
        <fullName evidence="6 7">D,D-heptose 1,7-bisphosphate phosphatase</fullName>
        <ecNumber evidence="7">3.1.3.-</ecNumber>
    </recommendedName>
</protein>
<evidence type="ECO:0000256" key="3">
    <source>
        <dbReference type="ARBA" id="ARBA00022723"/>
    </source>
</evidence>
<keyword evidence="4 7" id="KW-0378">Hydrolase</keyword>
<keyword evidence="2 7" id="KW-0963">Cytoplasm</keyword>
<gene>
    <name evidence="11" type="ORF">HDF15_001259</name>
</gene>
<name>A0A7W7ZNN8_9BACT</name>
<evidence type="ECO:0000256" key="4">
    <source>
        <dbReference type="ARBA" id="ARBA00022801"/>
    </source>
</evidence>
<keyword evidence="3 10" id="KW-0479">Metal-binding</keyword>
<evidence type="ECO:0000313" key="12">
    <source>
        <dbReference type="Proteomes" id="UP000584867"/>
    </source>
</evidence>